<organism evidence="3 4">
    <name type="scientific">Spirulina subsalsa FACHB-351</name>
    <dbReference type="NCBI Taxonomy" id="234711"/>
    <lineage>
        <taxon>Bacteria</taxon>
        <taxon>Bacillati</taxon>
        <taxon>Cyanobacteriota</taxon>
        <taxon>Cyanophyceae</taxon>
        <taxon>Spirulinales</taxon>
        <taxon>Spirulinaceae</taxon>
        <taxon>Spirulina</taxon>
    </lineage>
</organism>
<evidence type="ECO:0008006" key="5">
    <source>
        <dbReference type="Google" id="ProtNLM"/>
    </source>
</evidence>
<dbReference type="Proteomes" id="UP001526426">
    <property type="component" value="Unassembled WGS sequence"/>
</dbReference>
<keyword evidence="2" id="KW-0812">Transmembrane</keyword>
<dbReference type="RefSeq" id="WP_265262517.1">
    <property type="nucleotide sequence ID" value="NZ_JAIHOM010000003.1"/>
</dbReference>
<sequence>MTFADDFAPMEGSELEEQSPYPNVMGVVMTPTIGGALLGVLGLAGAIALGWYVVKPNWDTLNSLNFDVDAAETRKQELELKREQISQLQSQLQQTQNNQREVLGLFSGQDTMDTLLFVINQQIRTRGQFVRYTPPSTGLEAIPPEDLRYEETVKGLLKRQTLSLQIEATFQATQDILRSLERLQSVLVIHNLRTEVTTQESRIIDAQGNIGIQGQPILTSTFDVDLLVPLTEEELLETMGGQQGAEGEAPVE</sequence>
<protein>
    <recommendedName>
        <fullName evidence="5">Type IV pilus assembly protein PilO</fullName>
    </recommendedName>
</protein>
<name>A0ABT3L050_9CYAN</name>
<evidence type="ECO:0000256" key="2">
    <source>
        <dbReference type="SAM" id="Phobius"/>
    </source>
</evidence>
<accession>A0ABT3L050</accession>
<dbReference type="EMBL" id="JAIHOM010000003">
    <property type="protein sequence ID" value="MCW6034862.1"/>
    <property type="molecule type" value="Genomic_DNA"/>
</dbReference>
<evidence type="ECO:0000313" key="3">
    <source>
        <dbReference type="EMBL" id="MCW6034862.1"/>
    </source>
</evidence>
<proteinExistence type="predicted"/>
<gene>
    <name evidence="3" type="ORF">K4A83_01040</name>
</gene>
<comment type="caution">
    <text evidence="3">The sequence shown here is derived from an EMBL/GenBank/DDBJ whole genome shotgun (WGS) entry which is preliminary data.</text>
</comment>
<evidence type="ECO:0000313" key="4">
    <source>
        <dbReference type="Proteomes" id="UP001526426"/>
    </source>
</evidence>
<keyword evidence="1" id="KW-0175">Coiled coil</keyword>
<feature type="transmembrane region" description="Helical" evidence="2">
    <location>
        <begin position="33"/>
        <end position="54"/>
    </location>
</feature>
<evidence type="ECO:0000256" key="1">
    <source>
        <dbReference type="SAM" id="Coils"/>
    </source>
</evidence>
<feature type="coiled-coil region" evidence="1">
    <location>
        <begin position="61"/>
        <end position="98"/>
    </location>
</feature>
<keyword evidence="2" id="KW-0472">Membrane</keyword>
<keyword evidence="2" id="KW-1133">Transmembrane helix</keyword>
<keyword evidence="4" id="KW-1185">Reference proteome</keyword>
<reference evidence="3 4" key="1">
    <citation type="submission" date="2021-08" db="EMBL/GenBank/DDBJ databases">
        <title>Draft genome sequence of Spirulina subsalsa with high tolerance to salinity and hype-accumulation of phycocyanin.</title>
        <authorList>
            <person name="Pei H."/>
            <person name="Jiang L."/>
        </authorList>
    </citation>
    <scope>NUCLEOTIDE SEQUENCE [LARGE SCALE GENOMIC DNA]</scope>
    <source>
        <strain evidence="3 4">FACHB-351</strain>
    </source>
</reference>